<accession>H0JXX8</accession>
<evidence type="ECO:0000256" key="1">
    <source>
        <dbReference type="ARBA" id="ARBA00022448"/>
    </source>
</evidence>
<evidence type="ECO:0000256" key="3">
    <source>
        <dbReference type="SAM" id="MobiDB-lite"/>
    </source>
</evidence>
<gene>
    <name evidence="4" type="ORF">AK37_23067</name>
</gene>
<evidence type="ECO:0000256" key="2">
    <source>
        <dbReference type="ARBA" id="ARBA00022729"/>
    </source>
</evidence>
<dbReference type="GO" id="GO:0030288">
    <property type="term" value="C:outer membrane-bounded periplasmic space"/>
    <property type="evidence" value="ECO:0007669"/>
    <property type="project" value="TreeGrafter"/>
</dbReference>
<dbReference type="SUPFAM" id="SSF53807">
    <property type="entry name" value="Helical backbone' metal receptor"/>
    <property type="match status" value="1"/>
</dbReference>
<dbReference type="PANTHER" id="PTHR30532:SF24">
    <property type="entry name" value="FERRIC ENTEROBACTIN-BINDING PERIPLASMIC PROTEIN FEPB"/>
    <property type="match status" value="1"/>
</dbReference>
<feature type="compositionally biased region" description="Low complexity" evidence="3">
    <location>
        <begin position="10"/>
        <end position="21"/>
    </location>
</feature>
<dbReference type="Proteomes" id="UP000005064">
    <property type="component" value="Unassembled WGS sequence"/>
</dbReference>
<comment type="caution">
    <text evidence="4">The sequence shown here is derived from an EMBL/GenBank/DDBJ whole genome shotgun (WGS) entry which is preliminary data.</text>
</comment>
<sequence>MACSSDTDDTATAGGETVTVEHSYGTTTIEGTPERIVATSSQWLDALVELGVQPIAYYSAGSYGDERGLYPWQTDVSPDAVALSRLRPAHGPRCAGRKLPAPISRSARMTWTTALMSARWVNACGKFPR</sequence>
<dbReference type="InterPro" id="IPR051313">
    <property type="entry name" value="Bact_iron-sidero_bind"/>
</dbReference>
<organism evidence="4 5">
    <name type="scientific">Rhodococcus pyridinivorans AK37</name>
    <dbReference type="NCBI Taxonomy" id="1114960"/>
    <lineage>
        <taxon>Bacteria</taxon>
        <taxon>Bacillati</taxon>
        <taxon>Actinomycetota</taxon>
        <taxon>Actinomycetes</taxon>
        <taxon>Mycobacteriales</taxon>
        <taxon>Nocardiaceae</taxon>
        <taxon>Rhodococcus</taxon>
    </lineage>
</organism>
<evidence type="ECO:0000313" key="5">
    <source>
        <dbReference type="Proteomes" id="UP000005064"/>
    </source>
</evidence>
<name>H0JXX8_9NOCA</name>
<protein>
    <submittedName>
        <fullName evidence="4">ABC transporter substrate-binding protein</fullName>
    </submittedName>
</protein>
<dbReference type="PANTHER" id="PTHR30532">
    <property type="entry name" value="IRON III DICITRATE-BINDING PERIPLASMIC PROTEIN"/>
    <property type="match status" value="1"/>
</dbReference>
<dbReference type="EMBL" id="AHBW01000062">
    <property type="protein sequence ID" value="EHK80812.1"/>
    <property type="molecule type" value="Genomic_DNA"/>
</dbReference>
<feature type="region of interest" description="Disordered" evidence="3">
    <location>
        <begin position="1"/>
        <end position="25"/>
    </location>
</feature>
<dbReference type="Gene3D" id="3.40.50.1980">
    <property type="entry name" value="Nitrogenase molybdenum iron protein domain"/>
    <property type="match status" value="1"/>
</dbReference>
<keyword evidence="2" id="KW-0732">Signal</keyword>
<dbReference type="AlphaFoldDB" id="H0JXX8"/>
<evidence type="ECO:0000313" key="4">
    <source>
        <dbReference type="EMBL" id="EHK80812.1"/>
    </source>
</evidence>
<keyword evidence="1" id="KW-0813">Transport</keyword>
<reference evidence="4 5" key="1">
    <citation type="submission" date="2011-12" db="EMBL/GenBank/DDBJ databases">
        <authorList>
            <person name="Kriszt B."/>
            <person name="Tancsics A."/>
            <person name="Cserhati M."/>
            <person name="Toth A."/>
            <person name="Nagy I."/>
            <person name="Horvath B."/>
            <person name="Tamura T."/>
            <person name="Kukolya J."/>
            <person name="Szoboszlay S."/>
        </authorList>
    </citation>
    <scope>NUCLEOTIDE SEQUENCE [LARGE SCALE GENOMIC DNA]</scope>
    <source>
        <strain evidence="4 5">AK37</strain>
    </source>
</reference>
<proteinExistence type="predicted"/>